<dbReference type="InterPro" id="IPR050266">
    <property type="entry name" value="AB_hydrolase_sf"/>
</dbReference>
<dbReference type="EMBL" id="JBFOCI010000007">
    <property type="protein sequence ID" value="MEW9808311.1"/>
    <property type="molecule type" value="Genomic_DNA"/>
</dbReference>
<name>A0ABV3R4R1_9HYPH</name>
<dbReference type="Pfam" id="PF12697">
    <property type="entry name" value="Abhydrolase_6"/>
    <property type="match status" value="1"/>
</dbReference>
<dbReference type="InterPro" id="IPR000073">
    <property type="entry name" value="AB_hydrolase_1"/>
</dbReference>
<accession>A0ABV3R4R1</accession>
<dbReference type="PRINTS" id="PR00111">
    <property type="entry name" value="ABHYDROLASE"/>
</dbReference>
<dbReference type="RefSeq" id="WP_367725532.1">
    <property type="nucleotide sequence ID" value="NZ_JBFOCI010000007.1"/>
</dbReference>
<sequence length="301" mass="32422">MSSIGVKVIRSLFGAAERIAPGLGGRAAFELFCRTPNPRRLTDGEKKAVARASNFMDEARHHRLDVAGRCVVVHEFRPREGRPRAGTVLVLHGWRSRTEYMKSLIETYRDAGFRVMALDLPGHGGSQGRRLTMVSAVRAAHAAGQWFGPFAAVIGHSFGGAVAVNAVVGSVAGIPPLAASRLVLIAAPDSLPEVFERFGHYLKLGPRTRSAAAEQVRRIAGRPLDDFVGSRFLAHTPVPTLVVHAPDDREVSPENAEMYASAGGHVRLHWAPGLGHRRILADPAIAAEALDFVARQGVTLH</sequence>
<organism evidence="2 3">
    <name type="scientific">Mesorhizobium marinum</name>
    <dbReference type="NCBI Taxonomy" id="3228790"/>
    <lineage>
        <taxon>Bacteria</taxon>
        <taxon>Pseudomonadati</taxon>
        <taxon>Pseudomonadota</taxon>
        <taxon>Alphaproteobacteria</taxon>
        <taxon>Hyphomicrobiales</taxon>
        <taxon>Phyllobacteriaceae</taxon>
        <taxon>Mesorhizobium</taxon>
    </lineage>
</organism>
<comment type="caution">
    <text evidence="2">The sequence shown here is derived from an EMBL/GenBank/DDBJ whole genome shotgun (WGS) entry which is preliminary data.</text>
</comment>
<dbReference type="Gene3D" id="3.40.50.1820">
    <property type="entry name" value="alpha/beta hydrolase"/>
    <property type="match status" value="1"/>
</dbReference>
<keyword evidence="2" id="KW-0378">Hydrolase</keyword>
<dbReference type="InterPro" id="IPR029058">
    <property type="entry name" value="AB_hydrolase_fold"/>
</dbReference>
<feature type="domain" description="AB hydrolase-1" evidence="1">
    <location>
        <begin position="88"/>
        <end position="287"/>
    </location>
</feature>
<keyword evidence="3" id="KW-1185">Reference proteome</keyword>
<dbReference type="GO" id="GO:0016787">
    <property type="term" value="F:hydrolase activity"/>
    <property type="evidence" value="ECO:0007669"/>
    <property type="project" value="UniProtKB-KW"/>
</dbReference>
<dbReference type="Proteomes" id="UP001556196">
    <property type="component" value="Unassembled WGS sequence"/>
</dbReference>
<gene>
    <name evidence="2" type="ORF">ABUE31_20160</name>
</gene>
<dbReference type="PANTHER" id="PTHR43798:SF5">
    <property type="entry name" value="MONOACYLGLYCEROL LIPASE ABHD6"/>
    <property type="match status" value="1"/>
</dbReference>
<evidence type="ECO:0000259" key="1">
    <source>
        <dbReference type="Pfam" id="PF12697"/>
    </source>
</evidence>
<proteinExistence type="predicted"/>
<protein>
    <submittedName>
        <fullName evidence="2">Alpha/beta fold hydrolase</fullName>
    </submittedName>
</protein>
<evidence type="ECO:0000313" key="2">
    <source>
        <dbReference type="EMBL" id="MEW9808311.1"/>
    </source>
</evidence>
<evidence type="ECO:0000313" key="3">
    <source>
        <dbReference type="Proteomes" id="UP001556196"/>
    </source>
</evidence>
<dbReference type="SUPFAM" id="SSF53474">
    <property type="entry name" value="alpha/beta-Hydrolases"/>
    <property type="match status" value="1"/>
</dbReference>
<reference evidence="2 3" key="1">
    <citation type="submission" date="2024-06" db="EMBL/GenBank/DDBJ databases">
        <authorList>
            <person name="Tuo L."/>
        </authorList>
    </citation>
    <scope>NUCLEOTIDE SEQUENCE [LARGE SCALE GENOMIC DNA]</scope>
    <source>
        <strain evidence="2 3">ZMM04-5</strain>
    </source>
</reference>
<dbReference type="PANTHER" id="PTHR43798">
    <property type="entry name" value="MONOACYLGLYCEROL LIPASE"/>
    <property type="match status" value="1"/>
</dbReference>